<dbReference type="AlphaFoldDB" id="A0A3E0WU28"/>
<reference evidence="3" key="1">
    <citation type="submission" date="2017-05" db="EMBL/GenBank/DDBJ databases">
        <authorList>
            <person name="Sharma S."/>
            <person name="Sidhu C."/>
            <person name="Pinnaka A.K."/>
        </authorList>
    </citation>
    <scope>NUCLEOTIDE SEQUENCE [LARGE SCALE GENOMIC DNA]</scope>
    <source>
        <strain evidence="3">AK93</strain>
    </source>
</reference>
<protein>
    <recommendedName>
        <fullName evidence="4">DUF4402 domain-containing protein</fullName>
    </recommendedName>
</protein>
<dbReference type="Proteomes" id="UP000256763">
    <property type="component" value="Unassembled WGS sequence"/>
</dbReference>
<sequence>MTKQAMHATRHTRPHTIRIRHAILAASLLMAPPAAAELTLTNTRSLAFGAFAPGNSSGSAILTPGSTRTCLGTVTCIGSTYHSASFLLEGEPASSYSLHLPEEAIMTNENNDTLLVDDLTHNAPGALDSTGTQTFNVGATLHISGSQPAGSYSGNIEITVEYE</sequence>
<comment type="caution">
    <text evidence="2">The sequence shown here is derived from an EMBL/GenBank/DDBJ whole genome shotgun (WGS) entry which is preliminary data.</text>
</comment>
<feature type="chain" id="PRO_5017688366" description="DUF4402 domain-containing protein" evidence="1">
    <location>
        <begin position="37"/>
        <end position="163"/>
    </location>
</feature>
<evidence type="ECO:0000313" key="3">
    <source>
        <dbReference type="Proteomes" id="UP000256763"/>
    </source>
</evidence>
<feature type="signal peptide" evidence="1">
    <location>
        <begin position="1"/>
        <end position="36"/>
    </location>
</feature>
<dbReference type="EMBL" id="NFZW01000009">
    <property type="protein sequence ID" value="RFA36480.1"/>
    <property type="molecule type" value="Genomic_DNA"/>
</dbReference>
<keyword evidence="1" id="KW-0732">Signal</keyword>
<keyword evidence="3" id="KW-1185">Reference proteome</keyword>
<name>A0A3E0WU28_9GAMM</name>
<evidence type="ECO:0008006" key="4">
    <source>
        <dbReference type="Google" id="ProtNLM"/>
    </source>
</evidence>
<organism evidence="2 3">
    <name type="scientific">Alkalilimnicola ehrlichii</name>
    <dbReference type="NCBI Taxonomy" id="351052"/>
    <lineage>
        <taxon>Bacteria</taxon>
        <taxon>Pseudomonadati</taxon>
        <taxon>Pseudomonadota</taxon>
        <taxon>Gammaproteobacteria</taxon>
        <taxon>Chromatiales</taxon>
        <taxon>Ectothiorhodospiraceae</taxon>
        <taxon>Alkalilimnicola</taxon>
    </lineage>
</organism>
<proteinExistence type="predicted"/>
<dbReference type="InterPro" id="IPR025514">
    <property type="entry name" value="DUF4402"/>
</dbReference>
<dbReference type="Pfam" id="PF14352">
    <property type="entry name" value="DUF4402"/>
    <property type="match status" value="1"/>
</dbReference>
<evidence type="ECO:0000256" key="1">
    <source>
        <dbReference type="SAM" id="SignalP"/>
    </source>
</evidence>
<accession>A0A3E0WU28</accession>
<evidence type="ECO:0000313" key="2">
    <source>
        <dbReference type="EMBL" id="RFA36480.1"/>
    </source>
</evidence>
<gene>
    <name evidence="2" type="ORF">CAL65_10910</name>
</gene>